<name>H0EE67_GLAL7</name>
<protein>
    <submittedName>
        <fullName evidence="3">Putative succinate-semialdehyde dehydrogenase</fullName>
    </submittedName>
</protein>
<organism evidence="3 4">
    <name type="scientific">Glarea lozoyensis (strain ATCC 74030 / MF5533)</name>
    <dbReference type="NCBI Taxonomy" id="1104152"/>
    <lineage>
        <taxon>Eukaryota</taxon>
        <taxon>Fungi</taxon>
        <taxon>Dikarya</taxon>
        <taxon>Ascomycota</taxon>
        <taxon>Pezizomycotina</taxon>
        <taxon>Leotiomycetes</taxon>
        <taxon>Helotiales</taxon>
        <taxon>Helotiaceae</taxon>
        <taxon>Glarea</taxon>
    </lineage>
</organism>
<dbReference type="OrthoDB" id="310895at2759"/>
<keyword evidence="4" id="KW-1185">Reference proteome</keyword>
<reference evidence="3 4" key="1">
    <citation type="journal article" date="2012" name="Eukaryot. Cell">
        <title>Genome sequence of the fungus Glarea lozoyensis: the first genome sequence of a species from the Helotiaceae family.</title>
        <authorList>
            <person name="Youssar L."/>
            <person name="Gruening B.A."/>
            <person name="Erxleben A."/>
            <person name="Guenther S."/>
            <person name="Huettel W."/>
        </authorList>
    </citation>
    <scope>NUCLEOTIDE SEQUENCE [LARGE SCALE GENOMIC DNA]</scope>
    <source>
        <strain evidence="4">ATCC 74030 / MF5533</strain>
    </source>
</reference>
<dbReference type="InterPro" id="IPR050740">
    <property type="entry name" value="Aldehyde_DH_Superfamily"/>
</dbReference>
<evidence type="ECO:0000313" key="4">
    <source>
        <dbReference type="Proteomes" id="UP000005446"/>
    </source>
</evidence>
<accession>H0EE67</accession>
<dbReference type="Gene3D" id="3.40.605.10">
    <property type="entry name" value="Aldehyde Dehydrogenase, Chain A, domain 1"/>
    <property type="match status" value="1"/>
</dbReference>
<comment type="caution">
    <text evidence="3">The sequence shown here is derived from an EMBL/GenBank/DDBJ whole genome shotgun (WGS) entry which is preliminary data.</text>
</comment>
<evidence type="ECO:0000259" key="2">
    <source>
        <dbReference type="Pfam" id="PF00171"/>
    </source>
</evidence>
<dbReference type="GO" id="GO:0004777">
    <property type="term" value="F:succinate-semialdehyde dehydrogenase (NAD+) activity"/>
    <property type="evidence" value="ECO:0007669"/>
    <property type="project" value="TreeGrafter"/>
</dbReference>
<dbReference type="PANTHER" id="PTHR43353:SF7">
    <property type="entry name" value="SUCCINATE SEMIALDEHYDE DEHYDROGENASE (EUROFUNG)"/>
    <property type="match status" value="1"/>
</dbReference>
<evidence type="ECO:0000313" key="3">
    <source>
        <dbReference type="EMBL" id="EHL03225.1"/>
    </source>
</evidence>
<dbReference type="GO" id="GO:0009450">
    <property type="term" value="P:gamma-aminobutyric acid catabolic process"/>
    <property type="evidence" value="ECO:0007669"/>
    <property type="project" value="TreeGrafter"/>
</dbReference>
<dbReference type="Pfam" id="PF00171">
    <property type="entry name" value="Aldedh"/>
    <property type="match status" value="1"/>
</dbReference>
<dbReference type="EMBL" id="AGUE01000012">
    <property type="protein sequence ID" value="EHL03225.1"/>
    <property type="molecule type" value="Genomic_DNA"/>
</dbReference>
<dbReference type="InterPro" id="IPR016162">
    <property type="entry name" value="Ald_DH_N"/>
</dbReference>
<dbReference type="InterPro" id="IPR016161">
    <property type="entry name" value="Ald_DH/histidinol_DH"/>
</dbReference>
<dbReference type="Proteomes" id="UP000005446">
    <property type="component" value="Unassembled WGS sequence"/>
</dbReference>
<dbReference type="PANTHER" id="PTHR43353">
    <property type="entry name" value="SUCCINATE-SEMIALDEHYDE DEHYDROGENASE, MITOCHONDRIAL"/>
    <property type="match status" value="1"/>
</dbReference>
<gene>
    <name evidence="3" type="ORF">M7I_0739</name>
</gene>
<sequence>MTSKLPFELKNSGLFKEKSYVNGNWVESKSGKRFDVIDPGSGKVWASAPDNNADDVDVAVKAAYVAFESYKKTTPKSRAQLLLRWDALIRENRDDIANIVTYETGKPLAESQGELDYALGFTWWFAGEAERVTGTIQTPSVPGRRILTVKQPVGVVAALVPWNFPIAETLTRNTTFRISPRKSGRTSWIPERCLQCPDNESGKYATIE</sequence>
<proteinExistence type="predicted"/>
<dbReference type="SUPFAM" id="SSF53720">
    <property type="entry name" value="ALDH-like"/>
    <property type="match status" value="1"/>
</dbReference>
<keyword evidence="1" id="KW-0560">Oxidoreductase</keyword>
<dbReference type="AlphaFoldDB" id="H0EE67"/>
<dbReference type="GO" id="GO:0005737">
    <property type="term" value="C:cytoplasm"/>
    <property type="evidence" value="ECO:0007669"/>
    <property type="project" value="TreeGrafter"/>
</dbReference>
<feature type="domain" description="Aldehyde dehydrogenase" evidence="2">
    <location>
        <begin position="25"/>
        <end position="167"/>
    </location>
</feature>
<dbReference type="InterPro" id="IPR015590">
    <property type="entry name" value="Aldehyde_DH_dom"/>
</dbReference>
<dbReference type="InParanoid" id="H0EE67"/>
<evidence type="ECO:0000256" key="1">
    <source>
        <dbReference type="ARBA" id="ARBA00023002"/>
    </source>
</evidence>
<dbReference type="HOGENOM" id="CLU_005391_6_1_1"/>